<proteinExistence type="predicted"/>
<feature type="transmembrane region" description="Helical" evidence="1">
    <location>
        <begin position="83"/>
        <end position="104"/>
    </location>
</feature>
<evidence type="ECO:0000256" key="1">
    <source>
        <dbReference type="SAM" id="Phobius"/>
    </source>
</evidence>
<comment type="caution">
    <text evidence="2">The sequence shown here is derived from an EMBL/GenBank/DDBJ whole genome shotgun (WGS) entry which is preliminary data.</text>
</comment>
<dbReference type="SUPFAM" id="SSF53649">
    <property type="entry name" value="Alkaline phosphatase-like"/>
    <property type="match status" value="1"/>
</dbReference>
<protein>
    <submittedName>
        <fullName evidence="2">Uncharacterized membrane protein YvlD (DUF360 family)</fullName>
    </submittedName>
</protein>
<dbReference type="InterPro" id="IPR007165">
    <property type="entry name" value="Phage_holin_4_2"/>
</dbReference>
<keyword evidence="1" id="KW-0472">Membrane</keyword>
<dbReference type="PANTHER" id="PTHR37309:SF1">
    <property type="entry name" value="SLR0284 PROTEIN"/>
    <property type="match status" value="1"/>
</dbReference>
<gene>
    <name evidence="2" type="ORF">BDK89_3576</name>
</gene>
<organism evidence="2 3">
    <name type="scientific">Ilumatobacter fluminis</name>
    <dbReference type="NCBI Taxonomy" id="467091"/>
    <lineage>
        <taxon>Bacteria</taxon>
        <taxon>Bacillati</taxon>
        <taxon>Actinomycetota</taxon>
        <taxon>Acidimicrobiia</taxon>
        <taxon>Acidimicrobiales</taxon>
        <taxon>Ilumatobacteraceae</taxon>
        <taxon>Ilumatobacter</taxon>
    </lineage>
</organism>
<keyword evidence="3" id="KW-1185">Reference proteome</keyword>
<dbReference type="Pfam" id="PF01663">
    <property type="entry name" value="Phosphodiest"/>
    <property type="match status" value="1"/>
</dbReference>
<dbReference type="Proteomes" id="UP000294558">
    <property type="component" value="Unassembled WGS sequence"/>
</dbReference>
<feature type="transmembrane region" description="Helical" evidence="1">
    <location>
        <begin position="21"/>
        <end position="42"/>
    </location>
</feature>
<dbReference type="Pfam" id="PF04020">
    <property type="entry name" value="Phage_holin_4_2"/>
    <property type="match status" value="1"/>
</dbReference>
<sequence length="664" mass="71944">MAEHTTLLRDDELRPGWRQTLGRSVVVVIANALALWLLAAFLDGFVLDDLTSTLIAGLVIGLLNALVWPALAFLVVPLSVLTLGIGAIAVNAFVVGVALDLVPGTHVDDFWTALVITIGLTIVTTIVSRLMAIDDDAWFDEHMAHRARRRRKHATTTEVPGIVFVQVDGVAEVVLRRALASGDAPTLHSWLTRGSHALTSWETQWSSQTGVSQCGILHGSNDGMPAFRWVERSTGTLMVSNRPASAAEIERRHSDGNGLLAHNGSSYGNLFSGDAERAVLTMSGAGRIKEGRIGAGYGRYFARPSNAVRSLVAAVVDFTRDRRAARDQRRRDVQPRIERSIVDSLLRVFTTVISRDVCVNGILADMAEGRAAIYVDLLGYDEVSHHSGTERADTLGVLRDIDRQIGRIERAIRWAPRPYHIVVLSDHGQTQGEPFAHKYGESLEAMVSRLTGRSTAVDPDSEAGKTESTAWFRSARGDDDHELSDGSVTVLGSGGIGLVYLPGKARWTLEQIEERYPDLVAELQAHPGIGFVLVKSSAHGAVVLGPTGRRFLDRPADDPGAVEGDDPLAAYGPSAVRQVSEVDAYEHVADLMINSTYDPETNELPAFEHQVGSHGALGGPQTHPFVMHPVELPMADDTIHSAPELHKVLKGWLAHVGQPVTVRP</sequence>
<feature type="transmembrane region" description="Helical" evidence="1">
    <location>
        <begin position="54"/>
        <end position="76"/>
    </location>
</feature>
<accession>A0A4R7I2X4</accession>
<evidence type="ECO:0000313" key="3">
    <source>
        <dbReference type="Proteomes" id="UP000294558"/>
    </source>
</evidence>
<dbReference type="Gene3D" id="3.40.720.10">
    <property type="entry name" value="Alkaline Phosphatase, subunit A"/>
    <property type="match status" value="1"/>
</dbReference>
<dbReference type="PANTHER" id="PTHR37309">
    <property type="entry name" value="SLR0284 PROTEIN"/>
    <property type="match status" value="1"/>
</dbReference>
<name>A0A4R7I2X4_9ACTN</name>
<reference evidence="2 3" key="1">
    <citation type="submission" date="2019-03" db="EMBL/GenBank/DDBJ databases">
        <title>Sequencing the genomes of 1000 actinobacteria strains.</title>
        <authorList>
            <person name="Klenk H.-P."/>
        </authorList>
    </citation>
    <scope>NUCLEOTIDE SEQUENCE [LARGE SCALE GENOMIC DNA]</scope>
    <source>
        <strain evidence="2 3">DSM 18936</strain>
    </source>
</reference>
<evidence type="ECO:0000313" key="2">
    <source>
        <dbReference type="EMBL" id="TDT17962.1"/>
    </source>
</evidence>
<dbReference type="InterPro" id="IPR017850">
    <property type="entry name" value="Alkaline_phosphatase_core_sf"/>
</dbReference>
<keyword evidence="1" id="KW-1133">Transmembrane helix</keyword>
<keyword evidence="1" id="KW-0812">Transmembrane</keyword>
<dbReference type="EMBL" id="SOAU01000001">
    <property type="protein sequence ID" value="TDT17962.1"/>
    <property type="molecule type" value="Genomic_DNA"/>
</dbReference>
<dbReference type="OrthoDB" id="5404822at2"/>
<dbReference type="AlphaFoldDB" id="A0A4R7I2X4"/>
<dbReference type="InterPro" id="IPR002591">
    <property type="entry name" value="Phosphodiest/P_Trfase"/>
</dbReference>
<dbReference type="RefSeq" id="WP_133870211.1">
    <property type="nucleotide sequence ID" value="NZ_SOAU01000001.1"/>
</dbReference>
<feature type="transmembrane region" description="Helical" evidence="1">
    <location>
        <begin position="110"/>
        <end position="132"/>
    </location>
</feature>